<dbReference type="OrthoDB" id="9766163at2"/>
<accession>A0A7M3MFF3</accession>
<dbReference type="Pfam" id="PF05670">
    <property type="entry name" value="NFACT-R_1"/>
    <property type="match status" value="1"/>
</dbReference>
<gene>
    <name evidence="3" type="ORF">DPQ33_09440</name>
</gene>
<evidence type="ECO:0000256" key="1">
    <source>
        <dbReference type="SAM" id="MobiDB-lite"/>
    </source>
</evidence>
<dbReference type="GO" id="GO:1990112">
    <property type="term" value="C:RQC complex"/>
    <property type="evidence" value="ECO:0007669"/>
    <property type="project" value="TreeGrafter"/>
</dbReference>
<protein>
    <recommendedName>
        <fullName evidence="2">NFACT RNA-binding domain-containing protein</fullName>
    </recommendedName>
</protein>
<feature type="region of interest" description="Disordered" evidence="1">
    <location>
        <begin position="257"/>
        <end position="288"/>
    </location>
</feature>
<reference evidence="3 4" key="1">
    <citation type="submission" date="2018-06" db="EMBL/GenBank/DDBJ databases">
        <title>Complete genome of Desulfovibrio indonesiensis P37SLT.</title>
        <authorList>
            <person name="Crispim J.S."/>
            <person name="Vidigal P.M.P."/>
            <person name="Silva L.C.F."/>
            <person name="Laguardia C.N."/>
            <person name="Araujo L.C."/>
            <person name="Dias R.S."/>
            <person name="Sousa M.P."/>
            <person name="Paula S.O."/>
            <person name="Silva C."/>
        </authorList>
    </citation>
    <scope>NUCLEOTIDE SEQUENCE [LARGE SCALE GENOMIC DNA]</scope>
    <source>
        <strain evidence="3 4">P37SLT</strain>
    </source>
</reference>
<evidence type="ECO:0000313" key="3">
    <source>
        <dbReference type="EMBL" id="TVM17389.1"/>
    </source>
</evidence>
<comment type="caution">
    <text evidence="3">The sequence shown here is derived from an EMBL/GenBank/DDBJ whole genome shotgun (WGS) entry which is preliminary data.</text>
</comment>
<sequence>MDSHFFRCLARRLGPLCHGARLDTVYAPLPDVTTLVLGHPELKGRKHLILRADRQAPSLALSAEKPPNPHNAPARAMWLRKRLRGRRLLEPYWDWRGRRLAWRLTPVPAASEDNGGPVEGLDFLLIDVRDGCDVVASLPAPSLPGAAWETVNAEVAWEPDAPAVLENPAAGLAEEGFTPALRRELARRLEHSRESAAALLDFLSVPHCESFRVRNGEVLAWPEVDDDESDGGVLDDPLEAAAQLAAIRLGPHLERVAGRDEAKAQKSQRKRLNRARRSMDVEEERLESMRAKRGAAELLKANLHMLPTREKLAEVTVDGPDGPVTVQLDPSRTVAENLDRLFKRAAKGDRGLSMLATRRDELARQEQNIAAGRLPEATAGGKRQARPAKKESGAVQGVARFRTDDGFLVLRGKNARANHALATRHSSPFDYWFHAEDGPGAHVLLKRDHAGHEVPRSSLEQAAILAGLKSWQAESGKARVMCALCKHVSPVKGGSPGQVTVDRVEASLLVELDPDLEKRIGLD</sequence>
<dbReference type="GO" id="GO:0072344">
    <property type="term" value="P:rescue of stalled ribosome"/>
    <property type="evidence" value="ECO:0007669"/>
    <property type="project" value="TreeGrafter"/>
</dbReference>
<evidence type="ECO:0000313" key="4">
    <source>
        <dbReference type="Proteomes" id="UP000448292"/>
    </source>
</evidence>
<dbReference type="AlphaFoldDB" id="A0A7M3MFF3"/>
<dbReference type="GO" id="GO:0043023">
    <property type="term" value="F:ribosomal large subunit binding"/>
    <property type="evidence" value="ECO:0007669"/>
    <property type="project" value="TreeGrafter"/>
</dbReference>
<evidence type="ECO:0000259" key="2">
    <source>
        <dbReference type="Pfam" id="PF05670"/>
    </source>
</evidence>
<dbReference type="InterPro" id="IPR008532">
    <property type="entry name" value="NFACT_RNA-bd"/>
</dbReference>
<dbReference type="PANTHER" id="PTHR15239">
    <property type="entry name" value="NUCLEAR EXPORT MEDIATOR FACTOR NEMF"/>
    <property type="match status" value="1"/>
</dbReference>
<dbReference type="InterPro" id="IPR051608">
    <property type="entry name" value="RQC_Subunit_NEMF"/>
</dbReference>
<proteinExistence type="predicted"/>
<feature type="region of interest" description="Disordered" evidence="1">
    <location>
        <begin position="368"/>
        <end position="395"/>
    </location>
</feature>
<name>A0A7M3MFF3_9BACT</name>
<dbReference type="PANTHER" id="PTHR15239:SF6">
    <property type="entry name" value="RIBOSOME QUALITY CONTROL COMPLEX SUBUNIT NEMF"/>
    <property type="match status" value="1"/>
</dbReference>
<dbReference type="Proteomes" id="UP000448292">
    <property type="component" value="Unassembled WGS sequence"/>
</dbReference>
<dbReference type="GO" id="GO:0000049">
    <property type="term" value="F:tRNA binding"/>
    <property type="evidence" value="ECO:0007669"/>
    <property type="project" value="TreeGrafter"/>
</dbReference>
<feature type="compositionally biased region" description="Basic residues" evidence="1">
    <location>
        <begin position="266"/>
        <end position="276"/>
    </location>
</feature>
<keyword evidence="4" id="KW-1185">Reference proteome</keyword>
<dbReference type="EMBL" id="QMIE01000007">
    <property type="protein sequence ID" value="TVM17389.1"/>
    <property type="molecule type" value="Genomic_DNA"/>
</dbReference>
<dbReference type="RefSeq" id="WP_144302971.1">
    <property type="nucleotide sequence ID" value="NZ_QMIE01000007.1"/>
</dbReference>
<organism evidence="3 4">
    <name type="scientific">Oceanidesulfovibrio indonesiensis</name>
    <dbReference type="NCBI Taxonomy" id="54767"/>
    <lineage>
        <taxon>Bacteria</taxon>
        <taxon>Pseudomonadati</taxon>
        <taxon>Thermodesulfobacteriota</taxon>
        <taxon>Desulfovibrionia</taxon>
        <taxon>Desulfovibrionales</taxon>
        <taxon>Desulfovibrionaceae</taxon>
        <taxon>Oceanidesulfovibrio</taxon>
    </lineage>
</organism>
<dbReference type="Gene3D" id="2.30.310.10">
    <property type="entry name" value="ibrinogen binding protein from staphylococcus aureus domain"/>
    <property type="match status" value="1"/>
</dbReference>
<feature type="domain" description="NFACT RNA-binding" evidence="2">
    <location>
        <begin position="399"/>
        <end position="483"/>
    </location>
</feature>